<protein>
    <submittedName>
        <fullName evidence="1">Uncharacterized protein</fullName>
    </submittedName>
</protein>
<evidence type="ECO:0000313" key="2">
    <source>
        <dbReference type="Proteomes" id="UP001244207"/>
    </source>
</evidence>
<dbReference type="RefSeq" id="XP_060357236.1">
    <property type="nucleotide sequence ID" value="XM_060509810.1"/>
</dbReference>
<accession>A0AAD8XAV2</accession>
<name>A0AAD8XAV2_GLOAC</name>
<organism evidence="1 2">
    <name type="scientific">Glomerella acutata</name>
    <name type="common">Colletotrichum acutatum</name>
    <dbReference type="NCBI Taxonomy" id="27357"/>
    <lineage>
        <taxon>Eukaryota</taxon>
        <taxon>Fungi</taxon>
        <taxon>Dikarya</taxon>
        <taxon>Ascomycota</taxon>
        <taxon>Pezizomycotina</taxon>
        <taxon>Sordariomycetes</taxon>
        <taxon>Hypocreomycetidae</taxon>
        <taxon>Glomerellales</taxon>
        <taxon>Glomerellaceae</taxon>
        <taxon>Colletotrichum</taxon>
        <taxon>Colletotrichum acutatum species complex</taxon>
    </lineage>
</organism>
<comment type="caution">
    <text evidence="1">The sequence shown here is derived from an EMBL/GenBank/DDBJ whole genome shotgun (WGS) entry which is preliminary data.</text>
</comment>
<dbReference type="EMBL" id="JAHMHS010000290">
    <property type="protein sequence ID" value="KAK1703156.1"/>
    <property type="molecule type" value="Genomic_DNA"/>
</dbReference>
<evidence type="ECO:0000313" key="1">
    <source>
        <dbReference type="EMBL" id="KAK1703156.1"/>
    </source>
</evidence>
<sequence>MKTGLFLDGVFVGLGPLEGSAALDVAGAKPQSIPTLRSWCPVGRENHFLLCYGEQCPYHTAEKQSLGYYPQRRWNWQPGLSNLVDFLAWREQEGDSWSVEAASGNSWTVLRKEHQMKEDGRVLWEDTVLCCNKGGRFIFVECWQRVVDERGNEFSRRRDSRWDFVIQRKYEDGMSLAEKEFVIFGHVGRIWYGEPGSWVYDALADTDFIIRPRDDEHTIWNTGKPDAGYKGLIYV</sequence>
<dbReference type="AlphaFoldDB" id="A0AAD8XAV2"/>
<reference evidence="1" key="1">
    <citation type="submission" date="2021-12" db="EMBL/GenBank/DDBJ databases">
        <title>Comparative genomics, transcriptomics and evolutionary studies reveal genomic signatures of adaptation to plant cell wall in hemibiotrophic fungi.</title>
        <authorList>
            <consortium name="DOE Joint Genome Institute"/>
            <person name="Baroncelli R."/>
            <person name="Diaz J.F."/>
            <person name="Benocci T."/>
            <person name="Peng M."/>
            <person name="Battaglia E."/>
            <person name="Haridas S."/>
            <person name="Andreopoulos W."/>
            <person name="Labutti K."/>
            <person name="Pangilinan J."/>
            <person name="Floch G.L."/>
            <person name="Makela M.R."/>
            <person name="Henrissat B."/>
            <person name="Grigoriev I.V."/>
            <person name="Crouch J.A."/>
            <person name="De Vries R.P."/>
            <person name="Sukno S.A."/>
            <person name="Thon M.R."/>
        </authorList>
    </citation>
    <scope>NUCLEOTIDE SEQUENCE</scope>
    <source>
        <strain evidence="1">CBS 112980</strain>
    </source>
</reference>
<dbReference type="Proteomes" id="UP001244207">
    <property type="component" value="Unassembled WGS sequence"/>
</dbReference>
<gene>
    <name evidence="1" type="ORF">BDZ83DRAFT_645032</name>
</gene>
<keyword evidence="2" id="KW-1185">Reference proteome</keyword>
<proteinExistence type="predicted"/>
<dbReference type="GeneID" id="85393709"/>